<dbReference type="InterPro" id="IPR011009">
    <property type="entry name" value="Kinase-like_dom_sf"/>
</dbReference>
<dbReference type="EC" id="2.7.11.1" evidence="1"/>
<keyword evidence="6" id="KW-0067">ATP-binding</keyword>
<dbReference type="PROSITE" id="PS50011">
    <property type="entry name" value="PROTEIN_KINASE_DOM"/>
    <property type="match status" value="1"/>
</dbReference>
<feature type="domain" description="Protein kinase" evidence="12">
    <location>
        <begin position="395"/>
        <end position="761"/>
    </location>
</feature>
<evidence type="ECO:0000256" key="8">
    <source>
        <dbReference type="ARBA" id="ARBA00047899"/>
    </source>
</evidence>
<evidence type="ECO:0000313" key="14">
    <source>
        <dbReference type="Proteomes" id="UP000823405"/>
    </source>
</evidence>
<feature type="compositionally biased region" description="Acidic residues" evidence="10">
    <location>
        <begin position="1170"/>
        <end position="1182"/>
    </location>
</feature>
<evidence type="ECO:0000256" key="2">
    <source>
        <dbReference type="ARBA" id="ARBA00022527"/>
    </source>
</evidence>
<evidence type="ECO:0000256" key="5">
    <source>
        <dbReference type="ARBA" id="ARBA00022777"/>
    </source>
</evidence>
<evidence type="ECO:0000256" key="7">
    <source>
        <dbReference type="ARBA" id="ARBA00037982"/>
    </source>
</evidence>
<feature type="region of interest" description="Disordered" evidence="10">
    <location>
        <begin position="1"/>
        <end position="38"/>
    </location>
</feature>
<dbReference type="Gene3D" id="1.10.510.10">
    <property type="entry name" value="Transferase(Phosphotransferase) domain 1"/>
    <property type="match status" value="1"/>
</dbReference>
<evidence type="ECO:0000256" key="9">
    <source>
        <dbReference type="ARBA" id="ARBA00048679"/>
    </source>
</evidence>
<keyword evidence="11" id="KW-0812">Transmembrane</keyword>
<organism evidence="13 14">
    <name type="scientific">Linnemannia gamsii</name>
    <dbReference type="NCBI Taxonomy" id="64522"/>
    <lineage>
        <taxon>Eukaryota</taxon>
        <taxon>Fungi</taxon>
        <taxon>Fungi incertae sedis</taxon>
        <taxon>Mucoromycota</taxon>
        <taxon>Mortierellomycotina</taxon>
        <taxon>Mortierellomycetes</taxon>
        <taxon>Mortierellales</taxon>
        <taxon>Mortierellaceae</taxon>
        <taxon>Linnemannia</taxon>
    </lineage>
</organism>
<dbReference type="GO" id="GO:0004674">
    <property type="term" value="F:protein serine/threonine kinase activity"/>
    <property type="evidence" value="ECO:0007669"/>
    <property type="project" value="UniProtKB-KW"/>
</dbReference>
<dbReference type="SUPFAM" id="SSF56112">
    <property type="entry name" value="Protein kinase-like (PK-like)"/>
    <property type="match status" value="1"/>
</dbReference>
<feature type="compositionally biased region" description="Low complexity" evidence="10">
    <location>
        <begin position="1037"/>
        <end position="1049"/>
    </location>
</feature>
<feature type="region of interest" description="Disordered" evidence="10">
    <location>
        <begin position="499"/>
        <end position="558"/>
    </location>
</feature>
<dbReference type="GO" id="GO:0005634">
    <property type="term" value="C:nucleus"/>
    <property type="evidence" value="ECO:0007669"/>
    <property type="project" value="TreeGrafter"/>
</dbReference>
<dbReference type="GO" id="GO:0005737">
    <property type="term" value="C:cytoplasm"/>
    <property type="evidence" value="ECO:0007669"/>
    <property type="project" value="TreeGrafter"/>
</dbReference>
<feature type="region of interest" description="Disordered" evidence="10">
    <location>
        <begin position="1131"/>
        <end position="1214"/>
    </location>
</feature>
<dbReference type="InterPro" id="IPR050339">
    <property type="entry name" value="CC_SR_Kinase"/>
</dbReference>
<comment type="caution">
    <text evidence="13">The sequence shown here is derived from an EMBL/GenBank/DDBJ whole genome shotgun (WGS) entry which is preliminary data.</text>
</comment>
<evidence type="ECO:0000256" key="11">
    <source>
        <dbReference type="SAM" id="Phobius"/>
    </source>
</evidence>
<keyword evidence="3" id="KW-0808">Transferase</keyword>
<dbReference type="Pfam" id="PF00069">
    <property type="entry name" value="Pkinase"/>
    <property type="match status" value="2"/>
</dbReference>
<keyword evidence="2" id="KW-0723">Serine/threonine-protein kinase</keyword>
<feature type="compositionally biased region" description="Low complexity" evidence="10">
    <location>
        <begin position="763"/>
        <end position="783"/>
    </location>
</feature>
<dbReference type="FunFam" id="3.30.200.20:FF:000306">
    <property type="entry name" value="IKS protein kinase"/>
    <property type="match status" value="1"/>
</dbReference>
<evidence type="ECO:0000256" key="3">
    <source>
        <dbReference type="ARBA" id="ARBA00022679"/>
    </source>
</evidence>
<dbReference type="Gene3D" id="3.30.200.20">
    <property type="entry name" value="Phosphorylase Kinase, domain 1"/>
    <property type="match status" value="1"/>
</dbReference>
<evidence type="ECO:0000256" key="4">
    <source>
        <dbReference type="ARBA" id="ARBA00022741"/>
    </source>
</evidence>
<gene>
    <name evidence="13" type="primary">IKS1</name>
    <name evidence="13" type="ORF">BGZ97_000772</name>
</gene>
<proteinExistence type="inferred from homology"/>
<feature type="region of interest" description="Disordered" evidence="10">
    <location>
        <begin position="104"/>
        <end position="126"/>
    </location>
</feature>
<dbReference type="PROSITE" id="PS00108">
    <property type="entry name" value="PROTEIN_KINASE_ST"/>
    <property type="match status" value="1"/>
</dbReference>
<evidence type="ECO:0000313" key="13">
    <source>
        <dbReference type="EMBL" id="KAG0306347.1"/>
    </source>
</evidence>
<feature type="compositionally biased region" description="Basic and acidic residues" evidence="10">
    <location>
        <begin position="752"/>
        <end position="761"/>
    </location>
</feature>
<dbReference type="CDD" id="cd22541">
    <property type="entry name" value="SP5_N"/>
    <property type="match status" value="1"/>
</dbReference>
<dbReference type="GO" id="GO:0005524">
    <property type="term" value="F:ATP binding"/>
    <property type="evidence" value="ECO:0007669"/>
    <property type="project" value="UniProtKB-KW"/>
</dbReference>
<keyword evidence="4" id="KW-0547">Nucleotide-binding</keyword>
<keyword evidence="14" id="KW-1185">Reference proteome</keyword>
<dbReference type="SMART" id="SM00220">
    <property type="entry name" value="S_TKc"/>
    <property type="match status" value="1"/>
</dbReference>
<accession>A0A9P6UJX7</accession>
<keyword evidence="5 13" id="KW-0418">Kinase</keyword>
<feature type="region of interest" description="Disordered" evidence="10">
    <location>
        <begin position="330"/>
        <end position="379"/>
    </location>
</feature>
<keyword evidence="11" id="KW-0472">Membrane</keyword>
<feature type="compositionally biased region" description="Basic residues" evidence="10">
    <location>
        <begin position="1050"/>
        <end position="1063"/>
    </location>
</feature>
<comment type="catalytic activity">
    <reaction evidence="8">
        <text>L-threonyl-[protein] + ATP = O-phospho-L-threonyl-[protein] + ADP + H(+)</text>
        <dbReference type="Rhea" id="RHEA:46608"/>
        <dbReference type="Rhea" id="RHEA-COMP:11060"/>
        <dbReference type="Rhea" id="RHEA-COMP:11605"/>
        <dbReference type="ChEBI" id="CHEBI:15378"/>
        <dbReference type="ChEBI" id="CHEBI:30013"/>
        <dbReference type="ChEBI" id="CHEBI:30616"/>
        <dbReference type="ChEBI" id="CHEBI:61977"/>
        <dbReference type="ChEBI" id="CHEBI:456216"/>
        <dbReference type="EC" id="2.7.11.1"/>
    </reaction>
</comment>
<evidence type="ECO:0000256" key="1">
    <source>
        <dbReference type="ARBA" id="ARBA00012513"/>
    </source>
</evidence>
<feature type="compositionally biased region" description="Basic and acidic residues" evidence="10">
    <location>
        <begin position="356"/>
        <end position="374"/>
    </location>
</feature>
<dbReference type="EMBL" id="JAAAIN010001148">
    <property type="protein sequence ID" value="KAG0306347.1"/>
    <property type="molecule type" value="Genomic_DNA"/>
</dbReference>
<evidence type="ECO:0000256" key="10">
    <source>
        <dbReference type="SAM" id="MobiDB-lite"/>
    </source>
</evidence>
<dbReference type="OrthoDB" id="1405469at2759"/>
<name>A0A9P6UJX7_9FUNG</name>
<evidence type="ECO:0000259" key="12">
    <source>
        <dbReference type="PROSITE" id="PS50011"/>
    </source>
</evidence>
<evidence type="ECO:0000256" key="6">
    <source>
        <dbReference type="ARBA" id="ARBA00022840"/>
    </source>
</evidence>
<dbReference type="InterPro" id="IPR000719">
    <property type="entry name" value="Prot_kinase_dom"/>
</dbReference>
<dbReference type="InterPro" id="IPR008271">
    <property type="entry name" value="Ser/Thr_kinase_AS"/>
</dbReference>
<feature type="region of interest" description="Disordered" evidence="10">
    <location>
        <begin position="1305"/>
        <end position="1324"/>
    </location>
</feature>
<feature type="compositionally biased region" description="Polar residues" evidence="10">
    <location>
        <begin position="993"/>
        <end position="1002"/>
    </location>
</feature>
<feature type="region of interest" description="Disordered" evidence="10">
    <location>
        <begin position="1346"/>
        <end position="1392"/>
    </location>
</feature>
<feature type="compositionally biased region" description="Basic residues" evidence="10">
    <location>
        <begin position="1197"/>
        <end position="1208"/>
    </location>
</feature>
<feature type="compositionally biased region" description="Low complexity" evidence="10">
    <location>
        <begin position="1139"/>
        <end position="1149"/>
    </location>
</feature>
<feature type="compositionally biased region" description="Acidic residues" evidence="10">
    <location>
        <begin position="795"/>
        <end position="804"/>
    </location>
</feature>
<protein>
    <recommendedName>
        <fullName evidence="1">non-specific serine/threonine protein kinase</fullName>
        <ecNumber evidence="1">2.7.11.1</ecNumber>
    </recommendedName>
</protein>
<reference evidence="13" key="1">
    <citation type="journal article" date="2020" name="Fungal Divers.">
        <title>Resolving the Mortierellaceae phylogeny through synthesis of multi-gene phylogenetics and phylogenomics.</title>
        <authorList>
            <person name="Vandepol N."/>
            <person name="Liber J."/>
            <person name="Desiro A."/>
            <person name="Na H."/>
            <person name="Kennedy M."/>
            <person name="Barry K."/>
            <person name="Grigoriev I.V."/>
            <person name="Miller A.N."/>
            <person name="O'Donnell K."/>
            <person name="Stajich J.E."/>
            <person name="Bonito G."/>
        </authorList>
    </citation>
    <scope>NUCLEOTIDE SEQUENCE</scope>
    <source>
        <strain evidence="13">NVP60</strain>
    </source>
</reference>
<feature type="region of interest" description="Disordered" evidence="10">
    <location>
        <begin position="750"/>
        <end position="872"/>
    </location>
</feature>
<feature type="compositionally biased region" description="Polar residues" evidence="10">
    <location>
        <begin position="839"/>
        <end position="869"/>
    </location>
</feature>
<dbReference type="PANTHER" id="PTHR11042">
    <property type="entry name" value="EUKARYOTIC TRANSLATION INITIATION FACTOR 2-ALPHA KINASE EIF2-ALPHA KINASE -RELATED"/>
    <property type="match status" value="1"/>
</dbReference>
<comment type="catalytic activity">
    <reaction evidence="9">
        <text>L-seryl-[protein] + ATP = O-phospho-L-seryl-[protein] + ADP + H(+)</text>
        <dbReference type="Rhea" id="RHEA:17989"/>
        <dbReference type="Rhea" id="RHEA-COMP:9863"/>
        <dbReference type="Rhea" id="RHEA-COMP:11604"/>
        <dbReference type="ChEBI" id="CHEBI:15378"/>
        <dbReference type="ChEBI" id="CHEBI:29999"/>
        <dbReference type="ChEBI" id="CHEBI:30616"/>
        <dbReference type="ChEBI" id="CHEBI:83421"/>
        <dbReference type="ChEBI" id="CHEBI:456216"/>
        <dbReference type="EC" id="2.7.11.1"/>
    </reaction>
</comment>
<comment type="similarity">
    <text evidence="7">Belongs to the protein kinase superfamily. Ser/Thr protein kinase family. GCN2 subfamily.</text>
</comment>
<sequence length="1431" mass="158716">MDNPHNEDDDTQDTERKRHQKQPSTTYPDSRHQHLHPLQAEHQQQPWLIPHPNLPIAWHNNDHASQGHGHATREHDHRYTGTPYPGQHPPQSRYLLRVKDLQEPGQKKPDVTDTGLAGGGAGDDSDWQLQHYRESVFDQGHESDPSELMRPPVLFGSSPPTRHQGFHAAMMRGEGSDRSGREILPPVRRTNRSMSLSMSPHLWQDGRFAADEHHSAASSSSGMPFSARGHREIVPYSQEWRVILRSPPRGRTVLYNPQMQSLVVQTTVGPDSHPMSLRNDSRICALCRRPLDLDSPIEDQTGANSRSGFMDSNYFRMLADANVALSRRGSLQGNTEPEYPEPSPIGSPTSSSRASIDLDSRTPPLDESRGRVRDANNPAHLSHNALNQGYYERFFIEQMKLGRGYRGSVFLCQHILDGIHLGEYAIKKVAVGDNHDWLVQMLREVHLLERLHHPNIVAYKHAWLENHQLHKFSPEVTCLFILMECANGGNLEEYIERPAETKPRPEVGSPAADASGQGEESKKPMSAKERLQSKRQHLQGVLNSPPVKGGEPSGVSDGMTAQQRHFLSITEIWSFFFDICEGLAHLHRLGIIHRDLKPPNLLLSYSNTQVKGAKGERPRILITDFGECEILDQAAKRDRTGATGTLEFLAPELLAVDANGRYTDEFSFKGDMWSLGMVLYYLCYSRLPYTQIDDVDILKEEIREFKSITLPEDESVDRMIPEELKILIRVLLSTDKSKRPSCDDILSMLSPQRERMMHGKMDSPTTTSFRATSSTLSSQSSGSQEYGEGSRKEDNDENAQDDSMEQPLPVSKGPHTITSHRQHYYSPLLGTGRRRSRATLATDNSRTGSGQAPYSAATGSRNTASPSSNLHKKIKPLGLGLRHMLRRRMMHPAAITGAGMYKYPRSEQGSPAQGSLDMTLKARAPKALYLSSSPMVIDGSPALDTMRMLKDSATVGQRQTDLFQQQQFQTRKQAASGKGSNLGLAVELNLQGNDSVESSGPSGSAGYKAEHSTGASGGPRRSLRQTEAKRKSHEKVAGSSHNANNSGNSKQKRPRDIRHKRPPRRENLDSDSEESSSDNGLVSIHRRFSGQQQQRKDQDIGRAGAITKAHTPLGKAYWSNLASAHARDMSRSASGTGLDGDPPVASVAAVDDDDDNQELVNGGLGSSGTESDDDEGENEEEGGIGSYRMGEPDQVSLRHRGQRRRRRTLSQQSTTLKQAIQLQRSHSVPLPPTSVSSSPSSVLPEHFSAHFMFVSLVARIWACMSICNPFMVRPLVVYPVLVMTVVWDRYVLSLISERYLRRKKKVSTMSTTESRQHQQRRRLEQNGADAEEIGLLNQNSTAITADGDADGDGDAAAAAAVESRQEGSVVLKTEHGDNDNTEDADADAEDDTEDDNSIKLIWQALLSGVIVQVAWVGLIWLFSRGRICAVL</sequence>
<feature type="compositionally biased region" description="Acidic residues" evidence="10">
    <location>
        <begin position="1379"/>
        <end position="1392"/>
    </location>
</feature>
<keyword evidence="11" id="KW-1133">Transmembrane helix</keyword>
<feature type="region of interest" description="Disordered" evidence="10">
    <location>
        <begin position="993"/>
        <end position="1080"/>
    </location>
</feature>
<feature type="compositionally biased region" description="Basic and acidic residues" evidence="10">
    <location>
        <begin position="519"/>
        <end position="532"/>
    </location>
</feature>
<feature type="region of interest" description="Disordered" evidence="10">
    <location>
        <begin position="58"/>
        <end position="89"/>
    </location>
</feature>
<dbReference type="Proteomes" id="UP000823405">
    <property type="component" value="Unassembled WGS sequence"/>
</dbReference>
<feature type="transmembrane region" description="Helical" evidence="11">
    <location>
        <begin position="1400"/>
        <end position="1422"/>
    </location>
</feature>
<dbReference type="PANTHER" id="PTHR11042:SF138">
    <property type="entry name" value="SERINE_THREONINE-PROTEIN KINASE IKS1-RELATED"/>
    <property type="match status" value="1"/>
</dbReference>